<dbReference type="Proteomes" id="UP000005959">
    <property type="component" value="Unassembled WGS sequence"/>
</dbReference>
<comment type="caution">
    <text evidence="1">The sequence shown here is derived from an EMBL/GenBank/DDBJ whole genome shotgun (WGS) entry which is preliminary data.</text>
</comment>
<sequence>MLTSTEYLCNHCALKFITAPLNRLRLAQYHLFIGKLEDLVSLDYLAKEKCIPSE</sequence>
<name>G9YBZ1_HAFAL</name>
<organism evidence="1 2">
    <name type="scientific">Hafnia alvei ATCC 51873</name>
    <dbReference type="NCBI Taxonomy" id="1002364"/>
    <lineage>
        <taxon>Bacteria</taxon>
        <taxon>Pseudomonadati</taxon>
        <taxon>Pseudomonadota</taxon>
        <taxon>Gammaproteobacteria</taxon>
        <taxon>Enterobacterales</taxon>
        <taxon>Hafniaceae</taxon>
        <taxon>Hafnia</taxon>
    </lineage>
</organism>
<gene>
    <name evidence="1" type="ORF">HMPREF0454_04116</name>
</gene>
<accession>G9YBZ1</accession>
<dbReference type="HOGENOM" id="CLU_3043989_0_0_6"/>
<protein>
    <submittedName>
        <fullName evidence="1">Uncharacterized protein</fullName>
    </submittedName>
</protein>
<reference evidence="1 2" key="1">
    <citation type="submission" date="2011-08" db="EMBL/GenBank/DDBJ databases">
        <authorList>
            <person name="Weinstock G."/>
            <person name="Sodergren E."/>
            <person name="Clifton S."/>
            <person name="Fulton L."/>
            <person name="Fulton B."/>
            <person name="Courtney L."/>
            <person name="Fronick C."/>
            <person name="Harrison M."/>
            <person name="Strong C."/>
            <person name="Farmer C."/>
            <person name="Delahaunty K."/>
            <person name="Markovic C."/>
            <person name="Hall O."/>
            <person name="Minx P."/>
            <person name="Tomlinson C."/>
            <person name="Mitreva M."/>
            <person name="Hou S."/>
            <person name="Chen J."/>
            <person name="Wollam A."/>
            <person name="Pepin K.H."/>
            <person name="Johnson M."/>
            <person name="Bhonagiri V."/>
            <person name="Zhang X."/>
            <person name="Suruliraj S."/>
            <person name="Warren W."/>
            <person name="Chinwalla A."/>
            <person name="Mardis E.R."/>
            <person name="Wilson R.K."/>
        </authorList>
    </citation>
    <scope>NUCLEOTIDE SEQUENCE [LARGE SCALE GENOMIC DNA]</scope>
    <source>
        <strain evidence="1 2">ATCC 51873</strain>
    </source>
</reference>
<evidence type="ECO:0000313" key="2">
    <source>
        <dbReference type="Proteomes" id="UP000005959"/>
    </source>
</evidence>
<evidence type="ECO:0000313" key="1">
    <source>
        <dbReference type="EMBL" id="EHM38981.1"/>
    </source>
</evidence>
<dbReference type="EMBL" id="AGCI01000099">
    <property type="protein sequence ID" value="EHM38981.1"/>
    <property type="molecule type" value="Genomic_DNA"/>
</dbReference>
<dbReference type="AlphaFoldDB" id="G9YBZ1"/>
<proteinExistence type="predicted"/>